<sequence>MHDHFIKYGDILEAVIIFDKLTRRSKGYGFVTFKDAEAAKRACEDSTPIINGRRSNCNLASLGGRHRRSPTAMASPQEGSKNVSRATSGHVGNNQAQWYYPAGFTHQQHQLQRQHHHHQAVPFYGYASSYVPPNMTFNQKVGYVGGTYMNGYYTQPQPQPLPQLQYYHQHHMYGGGRVMVATSPPMMPLYTVYPYHQSPATGFPQPSFTKHIPTHPISDQSNEHQILEMTKVVAPGTSLQMNGVSKAKRKTPAELRGEQLKRTCFVDQVKESFDALRPCQSTEKGNGLKNPKYIEMRMNELYAVKKARPWMPSGKENSKENGVKEQSSNLFNVSLLSNVVAIKRQQHTREDKNASTGVSDDTNTKARQANEGCSQCIFRSVTELSTRGEELSCLPDIDMTKALKGLATSVQLPIYPGDISEKSDTASLRGNFVPEFLVSGREIPLDLSIKTYVRLVSSSPLNWLHRSIMSSTYNGMPQLNEDNSSGSGSDVVCQVLNSMSLHSWVYPQSTLPSSMISAYINSGPGRGEGDFLQQRQLAWEDAFRSLYFKFRKNFCKIFYVCTSQFVVLFTGSCEPGGVKRSCKAYITQSTRRLRAMLKDLDICYTMPLCKTKMEDTTVEDLAELSEIENHNLGQMQTRRLRSASNIDNTPESFLAFEGNESVHGLYDLLLNYRSSLSFLLTADVPVLYSPVPFQNAAMSSPKIDCKEMVTAESTSCYIVETKGECIPPWIISNICAHVIANGQNFEASFVTEPTSVSLNMGLPQLPDKVQPESPITEGTGETNDAVSDIPGTVISPQLRSGHLKNLKYYNNSYTVSLSPS</sequence>
<dbReference type="PANTHER" id="PTHR12972">
    <property type="entry name" value="DOWNSTREAM NEIGHBOR OF SON"/>
    <property type="match status" value="1"/>
</dbReference>
<accession>A0A8X7URW1</accession>
<dbReference type="InterPro" id="IPR035979">
    <property type="entry name" value="RBD_domain_sf"/>
</dbReference>
<dbReference type="OrthoDB" id="534063at2759"/>
<keyword evidence="3" id="KW-0539">Nucleus</keyword>
<keyword evidence="9" id="KW-1185">Reference proteome</keyword>
<dbReference type="SUPFAM" id="SSF54928">
    <property type="entry name" value="RNA-binding domain, RBD"/>
    <property type="match status" value="1"/>
</dbReference>
<gene>
    <name evidence="8" type="ORF">Bca52824_047170</name>
</gene>
<feature type="domain" description="RRM" evidence="7">
    <location>
        <begin position="1"/>
        <end position="62"/>
    </location>
</feature>
<proteinExistence type="inferred from homology"/>
<comment type="subcellular location">
    <subcellularLocation>
        <location evidence="1">Nucleus</location>
    </subcellularLocation>
</comment>
<organism evidence="8 9">
    <name type="scientific">Brassica carinata</name>
    <name type="common">Ethiopian mustard</name>
    <name type="synonym">Abyssinian cabbage</name>
    <dbReference type="NCBI Taxonomy" id="52824"/>
    <lineage>
        <taxon>Eukaryota</taxon>
        <taxon>Viridiplantae</taxon>
        <taxon>Streptophyta</taxon>
        <taxon>Embryophyta</taxon>
        <taxon>Tracheophyta</taxon>
        <taxon>Spermatophyta</taxon>
        <taxon>Magnoliopsida</taxon>
        <taxon>eudicotyledons</taxon>
        <taxon>Gunneridae</taxon>
        <taxon>Pentapetalae</taxon>
        <taxon>rosids</taxon>
        <taxon>malvids</taxon>
        <taxon>Brassicales</taxon>
        <taxon>Brassicaceae</taxon>
        <taxon>Brassiceae</taxon>
        <taxon>Brassica</taxon>
    </lineage>
</organism>
<keyword evidence="2" id="KW-0217">Developmental protein</keyword>
<feature type="region of interest" description="Disordered" evidence="6">
    <location>
        <begin position="61"/>
        <end position="88"/>
    </location>
</feature>
<evidence type="ECO:0000256" key="3">
    <source>
        <dbReference type="ARBA" id="ARBA00023242"/>
    </source>
</evidence>
<dbReference type="InterPro" id="IPR000504">
    <property type="entry name" value="RRM_dom"/>
</dbReference>
<dbReference type="Pfam" id="PF00076">
    <property type="entry name" value="RRM_1"/>
    <property type="match status" value="1"/>
</dbReference>
<dbReference type="PANTHER" id="PTHR12972:SF0">
    <property type="entry name" value="PROTEIN DOWNSTREAM NEIGHBOR OF SON"/>
    <property type="match status" value="1"/>
</dbReference>
<evidence type="ECO:0000256" key="4">
    <source>
        <dbReference type="ARBA" id="ARBA00025806"/>
    </source>
</evidence>
<dbReference type="InterPro" id="IPR012677">
    <property type="entry name" value="Nucleotide-bd_a/b_plait_sf"/>
</dbReference>
<dbReference type="Proteomes" id="UP000886595">
    <property type="component" value="Unassembled WGS sequence"/>
</dbReference>
<evidence type="ECO:0000256" key="6">
    <source>
        <dbReference type="SAM" id="MobiDB-lite"/>
    </source>
</evidence>
<dbReference type="InterPro" id="IPR024861">
    <property type="entry name" value="Donson"/>
</dbReference>
<dbReference type="GO" id="GO:0005634">
    <property type="term" value="C:nucleus"/>
    <property type="evidence" value="ECO:0007669"/>
    <property type="project" value="UniProtKB-SubCell"/>
</dbReference>
<evidence type="ECO:0000256" key="1">
    <source>
        <dbReference type="ARBA" id="ARBA00004123"/>
    </source>
</evidence>
<comment type="caution">
    <text evidence="8">The sequence shown here is derived from an EMBL/GenBank/DDBJ whole genome shotgun (WGS) entry which is preliminary data.</text>
</comment>
<dbReference type="AlphaFoldDB" id="A0A8X7URW1"/>
<reference evidence="8 9" key="1">
    <citation type="submission" date="2020-02" db="EMBL/GenBank/DDBJ databases">
        <authorList>
            <person name="Ma Q."/>
            <person name="Huang Y."/>
            <person name="Song X."/>
            <person name="Pei D."/>
        </authorList>
    </citation>
    <scope>NUCLEOTIDE SEQUENCE [LARGE SCALE GENOMIC DNA]</scope>
    <source>
        <strain evidence="8">Sxm20200214</strain>
        <tissue evidence="8">Leaf</tissue>
    </source>
</reference>
<evidence type="ECO:0000313" key="8">
    <source>
        <dbReference type="EMBL" id="KAG2287566.1"/>
    </source>
</evidence>
<dbReference type="SMART" id="SM00360">
    <property type="entry name" value="RRM"/>
    <property type="match status" value="1"/>
</dbReference>
<dbReference type="GO" id="GO:0003723">
    <property type="term" value="F:RNA binding"/>
    <property type="evidence" value="ECO:0007669"/>
    <property type="project" value="UniProtKB-UniRule"/>
</dbReference>
<comment type="similarity">
    <text evidence="4">Belongs to the DONSON family.</text>
</comment>
<feature type="compositionally biased region" description="Polar residues" evidence="6">
    <location>
        <begin position="354"/>
        <end position="366"/>
    </location>
</feature>
<dbReference type="PRINTS" id="PR02064">
    <property type="entry name" value="DONSON"/>
</dbReference>
<dbReference type="EMBL" id="JAAMPC010000010">
    <property type="protein sequence ID" value="KAG2287566.1"/>
    <property type="molecule type" value="Genomic_DNA"/>
</dbReference>
<evidence type="ECO:0000256" key="5">
    <source>
        <dbReference type="PROSITE-ProRule" id="PRU00176"/>
    </source>
</evidence>
<feature type="region of interest" description="Disordered" evidence="6">
    <location>
        <begin position="344"/>
        <end position="366"/>
    </location>
</feature>
<evidence type="ECO:0000256" key="2">
    <source>
        <dbReference type="ARBA" id="ARBA00022473"/>
    </source>
</evidence>
<name>A0A8X7URW1_BRACI</name>
<evidence type="ECO:0000259" key="7">
    <source>
        <dbReference type="PROSITE" id="PS50102"/>
    </source>
</evidence>
<evidence type="ECO:0000313" key="9">
    <source>
        <dbReference type="Proteomes" id="UP000886595"/>
    </source>
</evidence>
<feature type="compositionally biased region" description="Polar residues" evidence="6">
    <location>
        <begin position="72"/>
        <end position="88"/>
    </location>
</feature>
<protein>
    <recommendedName>
        <fullName evidence="7">RRM domain-containing protein</fullName>
    </recommendedName>
</protein>
<dbReference type="GO" id="GO:0033260">
    <property type="term" value="P:nuclear DNA replication"/>
    <property type="evidence" value="ECO:0007669"/>
    <property type="project" value="TreeGrafter"/>
</dbReference>
<dbReference type="PROSITE" id="PS50102">
    <property type="entry name" value="RRM"/>
    <property type="match status" value="1"/>
</dbReference>
<dbReference type="Gene3D" id="3.30.70.330">
    <property type="match status" value="1"/>
</dbReference>
<keyword evidence="5" id="KW-0694">RNA-binding</keyword>